<gene>
    <name evidence="9" type="ORF">GCM10023189_34780</name>
</gene>
<dbReference type="Pfam" id="PF02518">
    <property type="entry name" value="HATPase_c"/>
    <property type="match status" value="1"/>
</dbReference>
<dbReference type="InterPro" id="IPR013655">
    <property type="entry name" value="PAS_fold_3"/>
</dbReference>
<proteinExistence type="predicted"/>
<dbReference type="InterPro" id="IPR005467">
    <property type="entry name" value="His_kinase_dom"/>
</dbReference>
<dbReference type="PRINTS" id="PR00344">
    <property type="entry name" value="BCTRLSENSOR"/>
</dbReference>
<feature type="domain" description="PAC" evidence="8">
    <location>
        <begin position="473"/>
        <end position="525"/>
    </location>
</feature>
<dbReference type="InterPro" id="IPR013656">
    <property type="entry name" value="PAS_4"/>
</dbReference>
<dbReference type="CDD" id="cd00082">
    <property type="entry name" value="HisKA"/>
    <property type="match status" value="1"/>
</dbReference>
<dbReference type="InterPro" id="IPR036097">
    <property type="entry name" value="HisK_dim/P_sf"/>
</dbReference>
<dbReference type="SUPFAM" id="SSF47384">
    <property type="entry name" value="Homodimeric domain of signal transducing histidine kinase"/>
    <property type="match status" value="1"/>
</dbReference>
<dbReference type="Gene3D" id="1.10.287.130">
    <property type="match status" value="1"/>
</dbReference>
<evidence type="ECO:0000259" key="8">
    <source>
        <dbReference type="PROSITE" id="PS50113"/>
    </source>
</evidence>
<dbReference type="InterPro" id="IPR000014">
    <property type="entry name" value="PAS"/>
</dbReference>
<feature type="domain" description="PAS" evidence="7">
    <location>
        <begin position="12"/>
        <end position="83"/>
    </location>
</feature>
<evidence type="ECO:0000256" key="2">
    <source>
        <dbReference type="ARBA" id="ARBA00012438"/>
    </source>
</evidence>
<dbReference type="InterPro" id="IPR001610">
    <property type="entry name" value="PAC"/>
</dbReference>
<dbReference type="Gene3D" id="3.30.450.20">
    <property type="entry name" value="PAS domain"/>
    <property type="match status" value="5"/>
</dbReference>
<dbReference type="InterPro" id="IPR036890">
    <property type="entry name" value="HATPase_C_sf"/>
</dbReference>
<evidence type="ECO:0000256" key="1">
    <source>
        <dbReference type="ARBA" id="ARBA00000085"/>
    </source>
</evidence>
<accession>A0ABP8N6I1</accession>
<dbReference type="InterPro" id="IPR004358">
    <property type="entry name" value="Sig_transdc_His_kin-like_C"/>
</dbReference>
<dbReference type="Gene3D" id="3.30.565.10">
    <property type="entry name" value="Histidine kinase-like ATPase, C-terminal domain"/>
    <property type="match status" value="1"/>
</dbReference>
<evidence type="ECO:0000313" key="10">
    <source>
        <dbReference type="Proteomes" id="UP001501175"/>
    </source>
</evidence>
<dbReference type="SMART" id="SM00091">
    <property type="entry name" value="PAS"/>
    <property type="match status" value="5"/>
</dbReference>
<organism evidence="9 10">
    <name type="scientific">Nibrella saemangeumensis</name>
    <dbReference type="NCBI Taxonomy" id="1084526"/>
    <lineage>
        <taxon>Bacteria</taxon>
        <taxon>Pseudomonadati</taxon>
        <taxon>Bacteroidota</taxon>
        <taxon>Cytophagia</taxon>
        <taxon>Cytophagales</taxon>
        <taxon>Spirosomataceae</taxon>
        <taxon>Nibrella</taxon>
    </lineage>
</organism>
<evidence type="ECO:0000313" key="9">
    <source>
        <dbReference type="EMBL" id="GAA4460120.1"/>
    </source>
</evidence>
<keyword evidence="10" id="KW-1185">Reference proteome</keyword>
<feature type="domain" description="PAC" evidence="8">
    <location>
        <begin position="348"/>
        <end position="401"/>
    </location>
</feature>
<dbReference type="Pfam" id="PF08447">
    <property type="entry name" value="PAS_3"/>
    <property type="match status" value="1"/>
</dbReference>
<dbReference type="SUPFAM" id="SSF55785">
    <property type="entry name" value="PYP-like sensor domain (PAS domain)"/>
    <property type="match status" value="5"/>
</dbReference>
<keyword evidence="4" id="KW-0808">Transferase</keyword>
<dbReference type="NCBIfam" id="TIGR00229">
    <property type="entry name" value="sensory_box"/>
    <property type="match status" value="4"/>
</dbReference>
<dbReference type="RefSeq" id="WP_345245264.1">
    <property type="nucleotide sequence ID" value="NZ_BAABHD010000032.1"/>
</dbReference>
<dbReference type="CDD" id="cd00130">
    <property type="entry name" value="PAS"/>
    <property type="match status" value="3"/>
</dbReference>
<dbReference type="EC" id="2.7.13.3" evidence="2"/>
<dbReference type="Proteomes" id="UP001501175">
    <property type="component" value="Unassembled WGS sequence"/>
</dbReference>
<comment type="caution">
    <text evidence="9">The sequence shown here is derived from an EMBL/GenBank/DDBJ whole genome shotgun (WGS) entry which is preliminary data.</text>
</comment>
<dbReference type="InterPro" id="IPR003594">
    <property type="entry name" value="HATPase_dom"/>
</dbReference>
<keyword evidence="3" id="KW-0597">Phosphoprotein</keyword>
<dbReference type="SUPFAM" id="SSF55874">
    <property type="entry name" value="ATPase domain of HSP90 chaperone/DNA topoisomerase II/histidine kinase"/>
    <property type="match status" value="1"/>
</dbReference>
<dbReference type="PANTHER" id="PTHR43304">
    <property type="entry name" value="PHYTOCHROME-LIKE PROTEIN CPH1"/>
    <property type="match status" value="1"/>
</dbReference>
<dbReference type="SMART" id="SM00388">
    <property type="entry name" value="HisKA"/>
    <property type="match status" value="1"/>
</dbReference>
<evidence type="ECO:0000256" key="3">
    <source>
        <dbReference type="ARBA" id="ARBA00022553"/>
    </source>
</evidence>
<feature type="domain" description="PAC" evidence="8">
    <location>
        <begin position="594"/>
        <end position="647"/>
    </location>
</feature>
<dbReference type="PROSITE" id="PS50112">
    <property type="entry name" value="PAS"/>
    <property type="match status" value="1"/>
</dbReference>
<evidence type="ECO:0000256" key="4">
    <source>
        <dbReference type="ARBA" id="ARBA00022679"/>
    </source>
</evidence>
<dbReference type="EMBL" id="BAABHD010000032">
    <property type="protein sequence ID" value="GAA4460120.1"/>
    <property type="molecule type" value="Genomic_DNA"/>
</dbReference>
<dbReference type="Pfam" id="PF00512">
    <property type="entry name" value="HisKA"/>
    <property type="match status" value="1"/>
</dbReference>
<feature type="domain" description="PAC" evidence="8">
    <location>
        <begin position="215"/>
        <end position="270"/>
    </location>
</feature>
<evidence type="ECO:0000256" key="5">
    <source>
        <dbReference type="ARBA" id="ARBA00022777"/>
    </source>
</evidence>
<comment type="catalytic activity">
    <reaction evidence="1">
        <text>ATP + protein L-histidine = ADP + protein N-phospho-L-histidine.</text>
        <dbReference type="EC" id="2.7.13.3"/>
    </reaction>
</comment>
<dbReference type="InterPro" id="IPR003661">
    <property type="entry name" value="HisK_dim/P_dom"/>
</dbReference>
<sequence length="900" mass="103314">MTKEVQNTPYQRREILQHLVEQAKDYMSMASIDSQMTYMNAAGRTLVGLAPEQDINPFHIQDFYSDEQFRVVKHEIIPTLTQEGHWSGLVRIKHQQTGEEIPCYGNYALVHDPITRQVISRALTLRDLRPELATRKELDDSEKRFRNLVQEAPVATAIYVGREMKIQWANDAMIKLWGKDKTVIGRTVSEALPELEGQPFSDLLEGVYTSGTMYQASEDRGDLVVDGVLQTFYFNFSYKPLRDTEGKVYGILNMAIDVTEQVKTKRRLEESEKNFRNLIMQAPVGICLLTGDDFIMEVANDQYLELIGRKREDDLHRPIWDILPEAKAQGFDRLLSGVKESGQPYFGYEHEVFLIRKGKPETLYVNFVYEPLLDENGKAHSVLVTAIDITQQVESRHLIKEVADRARLAVDSAKLGTYEVNLLTREVIPSPRFNELFDVNTTGGQFDYVSQIHPDDMPQRKKAHALSLTTGKLEYECRINRRDGSLTWLQIFGQVYFDDEQQPYKIIGIVQDITQAKVVEEEREKFLSLSHYSRDFIGMCDMNLKTLYVNKAGIDMLGIEGNIQDASLWDCFFPEDHAYLNDHFFPQVKRDGHGEVEIRFRHFQTNQPVWVIYSVFIIHNGQEEPSVMATVSRDITERKTMEAELERRVQERTAELLRVNDELQQFTYVSSHDLKEPLRKIQIFTGLAQQEADPANTQLAGYLYKVWVSANRMSGLLSDLLNYSMLSNPERQYKDVNLNQVLQHIKEDTELLIQEKKAIIQADKLPAIQGIPVQINQLFYNLVNNALKFSKPGVPARIQLKTTNLTEAEKQSYGLSGPDSYYRIDITDNGIGFRQEFAEKIFTVFQRLNDRNDYSGNGMGLSICRKIVENHKGKILASSVAGQGSVFTVLLPRRQIKTQL</sequence>
<name>A0ABP8N6I1_9BACT</name>
<protein>
    <recommendedName>
        <fullName evidence="2">histidine kinase</fullName>
        <ecNumber evidence="2">2.7.13.3</ecNumber>
    </recommendedName>
</protein>
<dbReference type="SMART" id="SM00387">
    <property type="entry name" value="HATPase_c"/>
    <property type="match status" value="1"/>
</dbReference>
<dbReference type="SMART" id="SM00086">
    <property type="entry name" value="PAC"/>
    <property type="match status" value="4"/>
</dbReference>
<dbReference type="PROSITE" id="PS50109">
    <property type="entry name" value="HIS_KIN"/>
    <property type="match status" value="1"/>
</dbReference>
<keyword evidence="5" id="KW-0418">Kinase</keyword>
<dbReference type="InterPro" id="IPR000700">
    <property type="entry name" value="PAS-assoc_C"/>
</dbReference>
<dbReference type="Gene3D" id="2.10.70.100">
    <property type="match status" value="1"/>
</dbReference>
<dbReference type="Pfam" id="PF13426">
    <property type="entry name" value="PAS_9"/>
    <property type="match status" value="1"/>
</dbReference>
<dbReference type="InterPro" id="IPR052162">
    <property type="entry name" value="Sensor_kinase/Photoreceptor"/>
</dbReference>
<dbReference type="PROSITE" id="PS50113">
    <property type="entry name" value="PAC"/>
    <property type="match status" value="4"/>
</dbReference>
<evidence type="ECO:0000259" key="6">
    <source>
        <dbReference type="PROSITE" id="PS50109"/>
    </source>
</evidence>
<feature type="domain" description="Histidine kinase" evidence="6">
    <location>
        <begin position="669"/>
        <end position="895"/>
    </location>
</feature>
<dbReference type="InterPro" id="IPR035965">
    <property type="entry name" value="PAS-like_dom_sf"/>
</dbReference>
<dbReference type="PANTHER" id="PTHR43304:SF1">
    <property type="entry name" value="PAC DOMAIN-CONTAINING PROTEIN"/>
    <property type="match status" value="1"/>
</dbReference>
<reference evidence="10" key="1">
    <citation type="journal article" date="2019" name="Int. J. Syst. Evol. Microbiol.">
        <title>The Global Catalogue of Microorganisms (GCM) 10K type strain sequencing project: providing services to taxonomists for standard genome sequencing and annotation.</title>
        <authorList>
            <consortium name="The Broad Institute Genomics Platform"/>
            <consortium name="The Broad Institute Genome Sequencing Center for Infectious Disease"/>
            <person name="Wu L."/>
            <person name="Ma J."/>
        </authorList>
    </citation>
    <scope>NUCLEOTIDE SEQUENCE [LARGE SCALE GENOMIC DNA]</scope>
    <source>
        <strain evidence="10">JCM 17927</strain>
    </source>
</reference>
<evidence type="ECO:0000259" key="7">
    <source>
        <dbReference type="PROSITE" id="PS50112"/>
    </source>
</evidence>
<dbReference type="Pfam" id="PF08448">
    <property type="entry name" value="PAS_4"/>
    <property type="match status" value="2"/>
</dbReference>